<dbReference type="SUPFAM" id="SSF69179">
    <property type="entry name" value="Integrin domains"/>
    <property type="match status" value="3"/>
</dbReference>
<dbReference type="GO" id="GO:0098609">
    <property type="term" value="P:cell-cell adhesion"/>
    <property type="evidence" value="ECO:0007669"/>
    <property type="project" value="TreeGrafter"/>
</dbReference>
<comment type="similarity">
    <text evidence="2 13">Belongs to the integrin alpha chain family.</text>
</comment>
<keyword evidence="5" id="KW-0677">Repeat</keyword>
<reference evidence="18 19" key="1">
    <citation type="submission" date="2021-06" db="EMBL/GenBank/DDBJ databases">
        <authorList>
            <person name="Palmer J.M."/>
        </authorList>
    </citation>
    <scope>NUCLEOTIDE SEQUENCE [LARGE SCALE GENOMIC DNA]</scope>
    <source>
        <strain evidence="18 19">MEX-2019</strain>
        <tissue evidence="18">Muscle</tissue>
    </source>
</reference>
<dbReference type="GO" id="GO:0007229">
    <property type="term" value="P:integrin-mediated signaling pathway"/>
    <property type="evidence" value="ECO:0007669"/>
    <property type="project" value="UniProtKB-KW"/>
</dbReference>
<dbReference type="GO" id="GO:0033627">
    <property type="term" value="P:cell adhesion mediated by integrin"/>
    <property type="evidence" value="ECO:0007669"/>
    <property type="project" value="TreeGrafter"/>
</dbReference>
<feature type="region of interest" description="Disordered" evidence="14">
    <location>
        <begin position="563"/>
        <end position="582"/>
    </location>
</feature>
<dbReference type="SUPFAM" id="SSF69318">
    <property type="entry name" value="Integrin alpha N-terminal domain"/>
    <property type="match status" value="1"/>
</dbReference>
<organism evidence="18 19">
    <name type="scientific">Crenichthys baileyi</name>
    <name type="common">White River springfish</name>
    <dbReference type="NCBI Taxonomy" id="28760"/>
    <lineage>
        <taxon>Eukaryota</taxon>
        <taxon>Metazoa</taxon>
        <taxon>Chordata</taxon>
        <taxon>Craniata</taxon>
        <taxon>Vertebrata</taxon>
        <taxon>Euteleostomi</taxon>
        <taxon>Actinopterygii</taxon>
        <taxon>Neopterygii</taxon>
        <taxon>Teleostei</taxon>
        <taxon>Neoteleostei</taxon>
        <taxon>Acanthomorphata</taxon>
        <taxon>Ovalentaria</taxon>
        <taxon>Atherinomorphae</taxon>
        <taxon>Cyprinodontiformes</taxon>
        <taxon>Goodeidae</taxon>
        <taxon>Crenichthys</taxon>
    </lineage>
</organism>
<sequence>MVAQVIGVRPVTGGLPVRSVHLRHCVLGQDTLPALPADGGKFYTLMEGYTTSGLWLLTLLLGCGQLLAFNLDTENVLRRDGDPGSLFGFSLAMHRQLNPVDKRILLVGAPQAKALNKQKSLVTGGLYKCEISSNPSACERIIFDNEENLSNENKENQWMGVTVSSQGPGGKVLTCAHRYQQRQSVNKPSESRNIIGRCYVLSQDLTITSAKEDGGTWHFCKGRSPGHQRFGSCQQGLSATFDKDYHYFIFGAPGAHDWKGLVHLEQRNDSFFAMNIFFDGPFETGGFSLDSGKSLTNKGQLTVVAGAPRAYYSGAVVLLKKGGEDSGILLEEYTLKGEGLASSFGYDVTVLDLNGDGWEDIVVGAPQYFEKDSEIGGAVYIYINKAGKWNKVKPTRIDGAADSMFGLVVENLGDINRDGYYDFAVGAPYEDSGVGKVHIYHGSATGEFTNKATQVLSGKPLGVRQFGYSLAGNMDLDMNSYPDLAVGSLSDSVFAFKARPVVNIEKEITFSPNKIDLSQKNCGNNFCLEVKACLSYAANPESYAPTLTVMYYLEVDADRKKNNLEPRGKFTTTSDPENAHKSTGIITMDTKGKQNCVKRQLVIKEDIRDKLAAIPIDVSVNIQDAKRKRRQTQTSQLAPVLDAKDVKPTRTEVEFLKEGCGNDDVCQSNLKLEYRYGYTAAKEETFTSVEMENEVPLISLSDQKSVALEVTVTNLNGDDAYEASVIANFPKSVTYSSYLAPRDQPQVTCKANTNGTMADCEVGNPFKRNSKTTFYIILGTTNMSFNTTEVDIELKLETTSNQQNLMPVKAKAKVAIMLQLSLSGQVEPSQVYFNEDVKAMTDIKTESDIGSAITHWFTIFNRGKRLKDIGTATLHIEWPKMTEANNDLLYLMKISSTELNQIECSPTTEINRLNKEPVSRKRRATKQGIDGTISRLIGKKKFQTLSCGSGTKCVTMKCPLGGLDNKATITLNSRLWNNTFVKEYSDFHYVEVMVKASLHVDSMTKNTLLQDTETQVRLTVFSERRAARYGGVAWWIILMSILLLLLLLGLLAFLLWKCGVFEKNKEDPSDKEKLTPNA</sequence>
<feature type="repeat" description="FG-GAP" evidence="12">
    <location>
        <begin position="330"/>
        <end position="391"/>
    </location>
</feature>
<evidence type="ECO:0000256" key="4">
    <source>
        <dbReference type="ARBA" id="ARBA00022729"/>
    </source>
</evidence>
<dbReference type="InterPro" id="IPR028994">
    <property type="entry name" value="Integrin_alpha_N"/>
</dbReference>
<keyword evidence="10 13" id="KW-0675">Receptor</keyword>
<dbReference type="GO" id="GO:0008305">
    <property type="term" value="C:integrin complex"/>
    <property type="evidence" value="ECO:0007669"/>
    <property type="project" value="InterPro"/>
</dbReference>
<dbReference type="Gene3D" id="2.60.40.1530">
    <property type="entry name" value="ntegrin, alpha v. Chain A, domain 4"/>
    <property type="match status" value="1"/>
</dbReference>
<evidence type="ECO:0000256" key="5">
    <source>
        <dbReference type="ARBA" id="ARBA00022737"/>
    </source>
</evidence>
<proteinExistence type="inferred from homology"/>
<keyword evidence="8 13" id="KW-0401">Integrin</keyword>
<comment type="subcellular location">
    <subcellularLocation>
        <location evidence="1 13">Membrane</location>
        <topology evidence="1 13">Single-pass type I membrane protein</topology>
    </subcellularLocation>
</comment>
<dbReference type="InterPro" id="IPR048285">
    <property type="entry name" value="Integrin_alpha_Ig-like_2"/>
</dbReference>
<dbReference type="Pfam" id="PF08441">
    <property type="entry name" value="Integrin_A_Ig_1"/>
    <property type="match status" value="1"/>
</dbReference>
<dbReference type="Proteomes" id="UP001311232">
    <property type="component" value="Unassembled WGS sequence"/>
</dbReference>
<evidence type="ECO:0000256" key="12">
    <source>
        <dbReference type="PROSITE-ProRule" id="PRU00803"/>
    </source>
</evidence>
<dbReference type="InterPro" id="IPR013649">
    <property type="entry name" value="Integrin_alpha_Ig-like_1"/>
</dbReference>
<evidence type="ECO:0000256" key="3">
    <source>
        <dbReference type="ARBA" id="ARBA00022692"/>
    </source>
</evidence>
<feature type="domain" description="Integrin alpha second immunoglobulin-like" evidence="16">
    <location>
        <begin position="660"/>
        <end position="814"/>
    </location>
</feature>
<name>A0AAV9RGN5_9TELE</name>
<protein>
    <recommendedName>
        <fullName evidence="20">Integrin alpha-2 domain-containing protein</fullName>
    </recommendedName>
</protein>
<dbReference type="Gene3D" id="2.130.10.130">
    <property type="entry name" value="Integrin alpha, N-terminal"/>
    <property type="match status" value="1"/>
</dbReference>
<evidence type="ECO:0000256" key="1">
    <source>
        <dbReference type="ARBA" id="ARBA00004479"/>
    </source>
</evidence>
<dbReference type="Pfam" id="PF20805">
    <property type="entry name" value="Integrin_A_Ig_2"/>
    <property type="match status" value="1"/>
</dbReference>
<feature type="domain" description="Integrin alpha third immunoglobulin-like" evidence="17">
    <location>
        <begin position="820"/>
        <end position="1022"/>
    </location>
</feature>
<dbReference type="Gene3D" id="2.60.40.1460">
    <property type="entry name" value="Integrin domains. Chain A, domain 2"/>
    <property type="match status" value="1"/>
</dbReference>
<gene>
    <name evidence="18" type="ORF">CRENBAI_003205</name>
</gene>
<evidence type="ECO:0000259" key="17">
    <source>
        <dbReference type="Pfam" id="PF20806"/>
    </source>
</evidence>
<dbReference type="GO" id="GO:0050900">
    <property type="term" value="P:leukocyte migration"/>
    <property type="evidence" value="ECO:0007669"/>
    <property type="project" value="TreeGrafter"/>
</dbReference>
<keyword evidence="6 13" id="KW-0130">Cell adhesion</keyword>
<evidence type="ECO:0000313" key="19">
    <source>
        <dbReference type="Proteomes" id="UP001311232"/>
    </source>
</evidence>
<keyword evidence="19" id="KW-1185">Reference proteome</keyword>
<evidence type="ECO:0008006" key="20">
    <source>
        <dbReference type="Google" id="ProtNLM"/>
    </source>
</evidence>
<dbReference type="PRINTS" id="PR01185">
    <property type="entry name" value="INTEGRINA"/>
</dbReference>
<dbReference type="InterPro" id="IPR048286">
    <property type="entry name" value="Integrin_alpha_Ig-like_3"/>
</dbReference>
<feature type="domain" description="Integrin alpha first immunoglubulin-like" evidence="15">
    <location>
        <begin position="498"/>
        <end position="658"/>
    </location>
</feature>
<feature type="repeat" description="FG-GAP" evidence="12">
    <location>
        <begin position="75"/>
        <end position="138"/>
    </location>
</feature>
<dbReference type="GO" id="GO:0005178">
    <property type="term" value="F:integrin binding"/>
    <property type="evidence" value="ECO:0007669"/>
    <property type="project" value="TreeGrafter"/>
</dbReference>
<keyword evidence="7 13" id="KW-1133">Transmembrane helix</keyword>
<feature type="transmembrane region" description="Helical" evidence="13">
    <location>
        <begin position="1032"/>
        <end position="1056"/>
    </location>
</feature>
<dbReference type="Gene3D" id="2.60.40.1510">
    <property type="entry name" value="ntegrin, alpha v. Chain A, domain 3"/>
    <property type="match status" value="1"/>
</dbReference>
<dbReference type="PANTHER" id="PTHR23220:SF9">
    <property type="entry name" value="INTEGRIN ALPHA-6"/>
    <property type="match status" value="1"/>
</dbReference>
<dbReference type="PANTHER" id="PTHR23220">
    <property type="entry name" value="INTEGRIN ALPHA"/>
    <property type="match status" value="1"/>
</dbReference>
<evidence type="ECO:0000313" key="18">
    <source>
        <dbReference type="EMBL" id="KAK5608174.1"/>
    </source>
</evidence>
<dbReference type="InterPro" id="IPR032695">
    <property type="entry name" value="Integrin_dom_sf"/>
</dbReference>
<evidence type="ECO:0000256" key="11">
    <source>
        <dbReference type="ARBA" id="ARBA00023180"/>
    </source>
</evidence>
<evidence type="ECO:0000256" key="2">
    <source>
        <dbReference type="ARBA" id="ARBA00008054"/>
    </source>
</evidence>
<evidence type="ECO:0000259" key="15">
    <source>
        <dbReference type="Pfam" id="PF08441"/>
    </source>
</evidence>
<evidence type="ECO:0000256" key="13">
    <source>
        <dbReference type="RuleBase" id="RU003762"/>
    </source>
</evidence>
<keyword evidence="4" id="KW-0732">Signal</keyword>
<feature type="repeat" description="FG-GAP" evidence="12">
    <location>
        <begin position="392"/>
        <end position="449"/>
    </location>
</feature>
<evidence type="ECO:0000256" key="14">
    <source>
        <dbReference type="SAM" id="MobiDB-lite"/>
    </source>
</evidence>
<dbReference type="PROSITE" id="PS51470">
    <property type="entry name" value="FG_GAP"/>
    <property type="match status" value="4"/>
</dbReference>
<dbReference type="InterPro" id="IPR013519">
    <property type="entry name" value="Int_alpha_beta-p"/>
</dbReference>
<dbReference type="GO" id="GO:0007160">
    <property type="term" value="P:cell-matrix adhesion"/>
    <property type="evidence" value="ECO:0007669"/>
    <property type="project" value="TreeGrafter"/>
</dbReference>
<keyword evidence="11" id="KW-0325">Glycoprotein</keyword>
<dbReference type="EMBL" id="JAHHUM010001844">
    <property type="protein sequence ID" value="KAK5608174.1"/>
    <property type="molecule type" value="Genomic_DNA"/>
</dbReference>
<dbReference type="GO" id="GO:0009897">
    <property type="term" value="C:external side of plasma membrane"/>
    <property type="evidence" value="ECO:0007669"/>
    <property type="project" value="TreeGrafter"/>
</dbReference>
<dbReference type="SMART" id="SM00191">
    <property type="entry name" value="Int_alpha"/>
    <property type="match status" value="5"/>
</dbReference>
<evidence type="ECO:0000259" key="16">
    <source>
        <dbReference type="Pfam" id="PF20805"/>
    </source>
</evidence>
<keyword evidence="3 13" id="KW-0812">Transmembrane</keyword>
<dbReference type="AlphaFoldDB" id="A0AAV9RGN5"/>
<evidence type="ECO:0000256" key="10">
    <source>
        <dbReference type="ARBA" id="ARBA00023170"/>
    </source>
</evidence>
<dbReference type="Gene3D" id="1.20.5.930">
    <property type="entry name" value="Bicelle-embedded integrin alpha(iib) transmembrane segment"/>
    <property type="match status" value="1"/>
</dbReference>
<accession>A0AAV9RGN5</accession>
<feature type="repeat" description="FG-GAP" evidence="12">
    <location>
        <begin position="454"/>
        <end position="513"/>
    </location>
</feature>
<evidence type="ECO:0000256" key="9">
    <source>
        <dbReference type="ARBA" id="ARBA00023136"/>
    </source>
</evidence>
<evidence type="ECO:0000256" key="6">
    <source>
        <dbReference type="ARBA" id="ARBA00022889"/>
    </source>
</evidence>
<evidence type="ECO:0000256" key="7">
    <source>
        <dbReference type="ARBA" id="ARBA00022989"/>
    </source>
</evidence>
<evidence type="ECO:0000256" key="8">
    <source>
        <dbReference type="ARBA" id="ARBA00023037"/>
    </source>
</evidence>
<dbReference type="InterPro" id="IPR013517">
    <property type="entry name" value="FG-GAP"/>
</dbReference>
<dbReference type="InterPro" id="IPR000413">
    <property type="entry name" value="Integrin_alpha"/>
</dbReference>
<keyword evidence="9 13" id="KW-0472">Membrane</keyword>
<dbReference type="Pfam" id="PF20806">
    <property type="entry name" value="Integrin_A_Ig_3"/>
    <property type="match status" value="1"/>
</dbReference>
<dbReference type="Pfam" id="PF01839">
    <property type="entry name" value="FG-GAP"/>
    <property type="match status" value="2"/>
</dbReference>
<comment type="caution">
    <text evidence="18">The sequence shown here is derived from an EMBL/GenBank/DDBJ whole genome shotgun (WGS) entry which is preliminary data.</text>
</comment>